<proteinExistence type="predicted"/>
<evidence type="ECO:0000313" key="5">
    <source>
        <dbReference type="Proteomes" id="UP000198724"/>
    </source>
</evidence>
<evidence type="ECO:0000256" key="1">
    <source>
        <dbReference type="ARBA" id="ARBA00023125"/>
    </source>
</evidence>
<dbReference type="STRING" id="1436961.SAMN05421739_107128"/>
<dbReference type="GO" id="GO:0006310">
    <property type="term" value="P:DNA recombination"/>
    <property type="evidence" value="ECO:0007669"/>
    <property type="project" value="UniProtKB-KW"/>
</dbReference>
<dbReference type="SUPFAM" id="SSF56349">
    <property type="entry name" value="DNA breaking-rejoining enzymes"/>
    <property type="match status" value="1"/>
</dbReference>
<sequence>MSFTIKGSLTAKKNKNGLYPLTIRYTIGGVPHNISLKTPDGKVISVDKNDFDTESGLMKKTKSNFNVLNNLIRTHSQVLEDVAAASSDKSFKTVKELYLHRLEEIKAEEVRQAAVDKREDTILKAKKIHTFFSAEEAIDKRKSLTKSLIEIDKELEQYKAEGVISELNEEEELFKKLLVEFPKMYEKKPSYKQYKSWASNLLEFSQQTNTPLLFSQLDYDFYDKYGTYLMFERMKGKVKMVNNTFGGQVKKLIQFVSWCRRVKRVKNVNLIYEDYTVYRKSKDTIIFLEDSEIELLYNEYRQQVSDAKKRMIDLTVFQCCTGLRYGDIYASSWVVKNIDGIKVLTGETEKNEGNYVIPFELDSRIEEILERYDYKMNHMVEGVYNRDIKPLLKEFYTHYDLYQEPIKYIKQRFEEREELSDFKYNLFSSHCNRRRFINYWKLQGFEDQTILDMLGSKDSEVLQGYKKKDVSTTSKVITTKLSQIRMLAAMKEEQLSAQD</sequence>
<keyword evidence="1" id="KW-0238">DNA-binding</keyword>
<dbReference type="RefSeq" id="WP_092104578.1">
    <property type="nucleotide sequence ID" value="NZ_FOOT01000007.1"/>
</dbReference>
<protein>
    <recommendedName>
        <fullName evidence="3">Phage integrase SAM-like domain-containing protein</fullName>
    </recommendedName>
</protein>
<name>A0A1I2Y8H1_9BACT</name>
<dbReference type="Pfam" id="PF13102">
    <property type="entry name" value="Phage_int_SAM_5"/>
    <property type="match status" value="1"/>
</dbReference>
<keyword evidence="2" id="KW-0233">DNA recombination</keyword>
<evidence type="ECO:0000256" key="2">
    <source>
        <dbReference type="ARBA" id="ARBA00023172"/>
    </source>
</evidence>
<dbReference type="GO" id="GO:0003677">
    <property type="term" value="F:DNA binding"/>
    <property type="evidence" value="ECO:0007669"/>
    <property type="project" value="UniProtKB-KW"/>
</dbReference>
<dbReference type="InterPro" id="IPR010998">
    <property type="entry name" value="Integrase_recombinase_N"/>
</dbReference>
<feature type="domain" description="Phage integrase SAM-like" evidence="3">
    <location>
        <begin position="186"/>
        <end position="254"/>
    </location>
</feature>
<dbReference type="EMBL" id="FOOT01000007">
    <property type="protein sequence ID" value="SFH21963.1"/>
    <property type="molecule type" value="Genomic_DNA"/>
</dbReference>
<evidence type="ECO:0000313" key="4">
    <source>
        <dbReference type="EMBL" id="SFH21963.1"/>
    </source>
</evidence>
<dbReference type="Gene3D" id="1.10.443.10">
    <property type="entry name" value="Intergrase catalytic core"/>
    <property type="match status" value="1"/>
</dbReference>
<dbReference type="GO" id="GO:0015074">
    <property type="term" value="P:DNA integration"/>
    <property type="evidence" value="ECO:0007669"/>
    <property type="project" value="InterPro"/>
</dbReference>
<reference evidence="5" key="1">
    <citation type="submission" date="2016-10" db="EMBL/GenBank/DDBJ databases">
        <authorList>
            <person name="Varghese N."/>
            <person name="Submissions S."/>
        </authorList>
    </citation>
    <scope>NUCLEOTIDE SEQUENCE [LARGE SCALE GENOMIC DNA]</scope>
    <source>
        <strain evidence="5">LP51</strain>
    </source>
</reference>
<organism evidence="4 5">
    <name type="scientific">Pontibacter chinhatensis</name>
    <dbReference type="NCBI Taxonomy" id="1436961"/>
    <lineage>
        <taxon>Bacteria</taxon>
        <taxon>Pseudomonadati</taxon>
        <taxon>Bacteroidota</taxon>
        <taxon>Cytophagia</taxon>
        <taxon>Cytophagales</taxon>
        <taxon>Hymenobacteraceae</taxon>
        <taxon>Pontibacter</taxon>
    </lineage>
</organism>
<dbReference type="AlphaFoldDB" id="A0A1I2Y8H1"/>
<dbReference type="InterPro" id="IPR011010">
    <property type="entry name" value="DNA_brk_join_enz"/>
</dbReference>
<keyword evidence="5" id="KW-1185">Reference proteome</keyword>
<dbReference type="InterPro" id="IPR025269">
    <property type="entry name" value="SAM-like_dom"/>
</dbReference>
<accession>A0A1I2Y8H1</accession>
<dbReference type="Proteomes" id="UP000198724">
    <property type="component" value="Unassembled WGS sequence"/>
</dbReference>
<dbReference type="InterPro" id="IPR013762">
    <property type="entry name" value="Integrase-like_cat_sf"/>
</dbReference>
<evidence type="ECO:0000259" key="3">
    <source>
        <dbReference type="Pfam" id="PF13102"/>
    </source>
</evidence>
<dbReference type="Gene3D" id="1.10.150.130">
    <property type="match status" value="1"/>
</dbReference>
<dbReference type="OrthoDB" id="1493636at2"/>
<gene>
    <name evidence="4" type="ORF">SAMN05421739_107128</name>
</gene>